<keyword evidence="7" id="KW-0479">Metal-binding</keyword>
<dbReference type="Pfam" id="PF00633">
    <property type="entry name" value="HHH"/>
    <property type="match status" value="1"/>
</dbReference>
<dbReference type="SUPFAM" id="SSF48150">
    <property type="entry name" value="DNA-glycosylase"/>
    <property type="match status" value="1"/>
</dbReference>
<dbReference type="PROSITE" id="PS00764">
    <property type="entry name" value="ENDONUCLEASE_III_1"/>
    <property type="match status" value="1"/>
</dbReference>
<dbReference type="Pfam" id="PF10576">
    <property type="entry name" value="EndIII_4Fe-2S"/>
    <property type="match status" value="1"/>
</dbReference>
<dbReference type="InterPro" id="IPR003651">
    <property type="entry name" value="Endonuclease3_FeS-loop_motif"/>
</dbReference>
<evidence type="ECO:0000256" key="7">
    <source>
        <dbReference type="ARBA" id="ARBA00022723"/>
    </source>
</evidence>
<dbReference type="Gene3D" id="3.90.79.10">
    <property type="entry name" value="Nucleoside Triphosphate Pyrophosphohydrolase"/>
    <property type="match status" value="1"/>
</dbReference>
<evidence type="ECO:0000256" key="11">
    <source>
        <dbReference type="ARBA" id="ARBA00023014"/>
    </source>
</evidence>
<keyword evidence="10 14" id="KW-0408">Iron</keyword>
<dbReference type="InterPro" id="IPR011257">
    <property type="entry name" value="DNA_glycosylase"/>
</dbReference>
<dbReference type="PANTHER" id="PTHR42944">
    <property type="entry name" value="ADENINE DNA GLYCOSYLASE"/>
    <property type="match status" value="1"/>
</dbReference>
<comment type="caution">
    <text evidence="16">The sequence shown here is derived from an EMBL/GenBank/DDBJ whole genome shotgun (WGS) entry which is preliminary data.</text>
</comment>
<dbReference type="InterPro" id="IPR005760">
    <property type="entry name" value="A/G_AdeGlyc_MutY"/>
</dbReference>
<evidence type="ECO:0000256" key="10">
    <source>
        <dbReference type="ARBA" id="ARBA00023004"/>
    </source>
</evidence>
<evidence type="ECO:0000256" key="6">
    <source>
        <dbReference type="ARBA" id="ARBA00022485"/>
    </source>
</evidence>
<sequence length="362" mass="42672">MKLKIKEKEWLPMTQELLNWYKLNHRELPWRSSKEAYKVWLSEIILQQTRVAQGMSYYLRFCQNYATLADFAKAPLDDILKLWQGLGYYSRARNMHKCANQIISEFDGAFPQSYSELIKLIGIGKYTAGAIASICFDEAVPAIDGNAFRVYSRLFHISEDISKASTFKTFFELGQEIIPNDQSGDFNQAIMELGATICLPKNPKCEDCPIQHYCVARAKKAQQALPVKSKKVKVSQRYFNYLVLIHDSQVLIRQRGPKDIWQGLYDFPLIETKNHTKNRIFEFLNEQKWKDFEVLHRTEEYKHILTHQRLHIYFDVIEVRNWQDFKVFCQDNELERHEISELETLAVPKPIERFLQDEFPIQ</sequence>
<feature type="domain" description="HhH-GPD" evidence="15">
    <location>
        <begin position="45"/>
        <end position="196"/>
    </location>
</feature>
<dbReference type="Pfam" id="PF00730">
    <property type="entry name" value="HhH-GPD"/>
    <property type="match status" value="1"/>
</dbReference>
<dbReference type="CDD" id="cd03431">
    <property type="entry name" value="NUDIX_DNA_Glycosylase_C-MutY"/>
    <property type="match status" value="1"/>
</dbReference>
<dbReference type="SUPFAM" id="SSF55811">
    <property type="entry name" value="Nudix"/>
    <property type="match status" value="1"/>
</dbReference>
<dbReference type="PANTHER" id="PTHR42944:SF1">
    <property type="entry name" value="ADENINE DNA GLYCOSYLASE"/>
    <property type="match status" value="1"/>
</dbReference>
<proteinExistence type="inferred from homology"/>
<evidence type="ECO:0000313" key="16">
    <source>
        <dbReference type="EMBL" id="MCV9388543.1"/>
    </source>
</evidence>
<dbReference type="SMART" id="SM00478">
    <property type="entry name" value="ENDO3c"/>
    <property type="match status" value="1"/>
</dbReference>
<name>A0ABT3CZA4_9BACT</name>
<evidence type="ECO:0000256" key="1">
    <source>
        <dbReference type="ARBA" id="ARBA00000843"/>
    </source>
</evidence>
<dbReference type="Gene3D" id="1.10.1670.10">
    <property type="entry name" value="Helix-hairpin-Helix base-excision DNA repair enzymes (C-terminal)"/>
    <property type="match status" value="1"/>
</dbReference>
<evidence type="ECO:0000256" key="14">
    <source>
        <dbReference type="RuleBase" id="RU365096"/>
    </source>
</evidence>
<organism evidence="16 17">
    <name type="scientific">Reichenbachiella ulvae</name>
    <dbReference type="NCBI Taxonomy" id="2980104"/>
    <lineage>
        <taxon>Bacteria</taxon>
        <taxon>Pseudomonadati</taxon>
        <taxon>Bacteroidota</taxon>
        <taxon>Cytophagia</taxon>
        <taxon>Cytophagales</taxon>
        <taxon>Reichenbachiellaceae</taxon>
        <taxon>Reichenbachiella</taxon>
    </lineage>
</organism>
<dbReference type="InterPro" id="IPR000445">
    <property type="entry name" value="HhH_motif"/>
</dbReference>
<evidence type="ECO:0000256" key="12">
    <source>
        <dbReference type="ARBA" id="ARBA00023204"/>
    </source>
</evidence>
<comment type="catalytic activity">
    <reaction evidence="1 14">
        <text>Hydrolyzes free adenine bases from 7,8-dihydro-8-oxoguanine:adenine mismatched double-stranded DNA, leaving an apurinic site.</text>
        <dbReference type="EC" id="3.2.2.31"/>
    </reaction>
</comment>
<keyword evidence="17" id="KW-1185">Reference proteome</keyword>
<evidence type="ECO:0000256" key="8">
    <source>
        <dbReference type="ARBA" id="ARBA00022763"/>
    </source>
</evidence>
<dbReference type="SMART" id="SM00525">
    <property type="entry name" value="FES"/>
    <property type="match status" value="1"/>
</dbReference>
<keyword evidence="9" id="KW-0378">Hydrolase</keyword>
<comment type="function">
    <text evidence="2">Adenine glycosylase active on G-A mispairs. MutY also corrects error-prone DNA synthesis past GO lesions which are due to the oxidatively damaged form of guanine: 7,8-dihydro-8-oxoguanine (8-oxo-dGTP).</text>
</comment>
<reference evidence="16 17" key="1">
    <citation type="submission" date="2022-10" db="EMBL/GenBank/DDBJ databases">
        <title>Comparative genomics and taxonomic characterization of three novel marine species of genus Reichenbachiella exhibiting antioxidant and polysaccharide degradation activities.</title>
        <authorList>
            <person name="Muhammad N."/>
            <person name="Lee Y.-J."/>
            <person name="Ko J."/>
            <person name="Kim S.-G."/>
        </authorList>
    </citation>
    <scope>NUCLEOTIDE SEQUENCE [LARGE SCALE GENOMIC DNA]</scope>
    <source>
        <strain evidence="16 17">ABR2-5</strain>
    </source>
</reference>
<comment type="cofactor">
    <cofactor evidence="14">
        <name>[4Fe-4S] cluster</name>
        <dbReference type="ChEBI" id="CHEBI:49883"/>
    </cofactor>
    <text evidence="14">Binds 1 [4Fe-4S] cluster.</text>
</comment>
<dbReference type="InterPro" id="IPR023170">
    <property type="entry name" value="HhH_base_excis_C"/>
</dbReference>
<evidence type="ECO:0000256" key="13">
    <source>
        <dbReference type="ARBA" id="ARBA00023295"/>
    </source>
</evidence>
<evidence type="ECO:0000256" key="9">
    <source>
        <dbReference type="ARBA" id="ARBA00022801"/>
    </source>
</evidence>
<dbReference type="RefSeq" id="WP_264139415.1">
    <property type="nucleotide sequence ID" value="NZ_JAOYOD010000001.1"/>
</dbReference>
<evidence type="ECO:0000313" key="17">
    <source>
        <dbReference type="Proteomes" id="UP001300692"/>
    </source>
</evidence>
<protein>
    <recommendedName>
        <fullName evidence="5 14">Adenine DNA glycosylase</fullName>
        <ecNumber evidence="4 14">3.2.2.31</ecNumber>
    </recommendedName>
</protein>
<keyword evidence="8 14" id="KW-0227">DNA damage</keyword>
<dbReference type="Gene3D" id="1.10.340.30">
    <property type="entry name" value="Hypothetical protein, domain 2"/>
    <property type="match status" value="1"/>
</dbReference>
<evidence type="ECO:0000256" key="2">
    <source>
        <dbReference type="ARBA" id="ARBA00002933"/>
    </source>
</evidence>
<evidence type="ECO:0000256" key="3">
    <source>
        <dbReference type="ARBA" id="ARBA00008343"/>
    </source>
</evidence>
<gene>
    <name evidence="16" type="primary">mutY</name>
    <name evidence="16" type="ORF">N7U62_17795</name>
</gene>
<keyword evidence="13 14" id="KW-0326">Glycosidase</keyword>
<dbReference type="CDD" id="cd00056">
    <property type="entry name" value="ENDO3c"/>
    <property type="match status" value="1"/>
</dbReference>
<dbReference type="InterPro" id="IPR015797">
    <property type="entry name" value="NUDIX_hydrolase-like_dom_sf"/>
</dbReference>
<keyword evidence="11" id="KW-0411">Iron-sulfur</keyword>
<evidence type="ECO:0000259" key="15">
    <source>
        <dbReference type="SMART" id="SM00478"/>
    </source>
</evidence>
<keyword evidence="12" id="KW-0234">DNA repair</keyword>
<dbReference type="InterPro" id="IPR044298">
    <property type="entry name" value="MIG/MutY"/>
</dbReference>
<comment type="similarity">
    <text evidence="3 14">Belongs to the Nth/MutY family.</text>
</comment>
<evidence type="ECO:0000256" key="5">
    <source>
        <dbReference type="ARBA" id="ARBA00022023"/>
    </source>
</evidence>
<dbReference type="EC" id="3.2.2.31" evidence="4 14"/>
<dbReference type="Proteomes" id="UP001300692">
    <property type="component" value="Unassembled WGS sequence"/>
</dbReference>
<dbReference type="InterPro" id="IPR029119">
    <property type="entry name" value="MutY_C"/>
</dbReference>
<dbReference type="InterPro" id="IPR004035">
    <property type="entry name" value="Endouclease-III_FeS-bd_BS"/>
</dbReference>
<accession>A0ABT3CZA4</accession>
<dbReference type="Pfam" id="PF14815">
    <property type="entry name" value="NUDIX_4"/>
    <property type="match status" value="1"/>
</dbReference>
<dbReference type="NCBIfam" id="TIGR01084">
    <property type="entry name" value="mutY"/>
    <property type="match status" value="1"/>
</dbReference>
<evidence type="ECO:0000256" key="4">
    <source>
        <dbReference type="ARBA" id="ARBA00012045"/>
    </source>
</evidence>
<dbReference type="InterPro" id="IPR003265">
    <property type="entry name" value="HhH-GPD_domain"/>
</dbReference>
<dbReference type="EMBL" id="JAOYOD010000001">
    <property type="protein sequence ID" value="MCV9388543.1"/>
    <property type="molecule type" value="Genomic_DNA"/>
</dbReference>
<keyword evidence="6" id="KW-0004">4Fe-4S</keyword>